<name>A0ABQ0MZM6_9GAMM</name>
<keyword evidence="4 8" id="KW-0812">Transmembrane</keyword>
<feature type="chain" id="PRO_5047399209" evidence="9">
    <location>
        <begin position="31"/>
        <end position="992"/>
    </location>
</feature>
<dbReference type="SUPFAM" id="SSF56935">
    <property type="entry name" value="Porins"/>
    <property type="match status" value="1"/>
</dbReference>
<dbReference type="EMBL" id="BDQM01000049">
    <property type="protein sequence ID" value="GAW97827.1"/>
    <property type="molecule type" value="Genomic_DNA"/>
</dbReference>
<dbReference type="InterPro" id="IPR008969">
    <property type="entry name" value="CarboxyPept-like_regulatory"/>
</dbReference>
<dbReference type="InterPro" id="IPR000531">
    <property type="entry name" value="Beta-barrel_TonB"/>
</dbReference>
<evidence type="ECO:0000313" key="12">
    <source>
        <dbReference type="Proteomes" id="UP000197068"/>
    </source>
</evidence>
<evidence type="ECO:0000256" key="9">
    <source>
        <dbReference type="SAM" id="SignalP"/>
    </source>
</evidence>
<dbReference type="RefSeq" id="WP_057183013.1">
    <property type="nucleotide sequence ID" value="NZ_BDQM01000049.1"/>
</dbReference>
<dbReference type="PANTHER" id="PTHR30069:SF46">
    <property type="entry name" value="OAR PROTEIN"/>
    <property type="match status" value="1"/>
</dbReference>
<evidence type="ECO:0000256" key="4">
    <source>
        <dbReference type="ARBA" id="ARBA00022692"/>
    </source>
</evidence>
<keyword evidence="9" id="KW-0732">Signal</keyword>
<keyword evidence="3 8" id="KW-1134">Transmembrane beta strand</keyword>
<evidence type="ECO:0000256" key="5">
    <source>
        <dbReference type="ARBA" id="ARBA00023077"/>
    </source>
</evidence>
<dbReference type="Gene3D" id="2.60.40.1120">
    <property type="entry name" value="Carboxypeptidase-like, regulatory domain"/>
    <property type="match status" value="1"/>
</dbReference>
<dbReference type="PANTHER" id="PTHR30069">
    <property type="entry name" value="TONB-DEPENDENT OUTER MEMBRANE RECEPTOR"/>
    <property type="match status" value="1"/>
</dbReference>
<comment type="subcellular location">
    <subcellularLocation>
        <location evidence="1 8">Cell outer membrane</location>
        <topology evidence="1 8">Multi-pass membrane protein</topology>
    </subcellularLocation>
</comment>
<evidence type="ECO:0000256" key="8">
    <source>
        <dbReference type="PROSITE-ProRule" id="PRU01360"/>
    </source>
</evidence>
<evidence type="ECO:0000259" key="10">
    <source>
        <dbReference type="Pfam" id="PF00593"/>
    </source>
</evidence>
<feature type="signal peptide" evidence="9">
    <location>
        <begin position="1"/>
        <end position="30"/>
    </location>
</feature>
<evidence type="ECO:0000256" key="6">
    <source>
        <dbReference type="ARBA" id="ARBA00023136"/>
    </source>
</evidence>
<dbReference type="PROSITE" id="PS52016">
    <property type="entry name" value="TONB_DEPENDENT_REC_3"/>
    <property type="match status" value="1"/>
</dbReference>
<keyword evidence="2 8" id="KW-0813">Transport</keyword>
<dbReference type="InterPro" id="IPR039426">
    <property type="entry name" value="TonB-dep_rcpt-like"/>
</dbReference>
<dbReference type="SUPFAM" id="SSF49464">
    <property type="entry name" value="Carboxypeptidase regulatory domain-like"/>
    <property type="match status" value="1"/>
</dbReference>
<evidence type="ECO:0000256" key="3">
    <source>
        <dbReference type="ARBA" id="ARBA00022452"/>
    </source>
</evidence>
<evidence type="ECO:0000256" key="1">
    <source>
        <dbReference type="ARBA" id="ARBA00004571"/>
    </source>
</evidence>
<organism evidence="11 12">
    <name type="scientific">Colwellia marinimaniae</name>
    <dbReference type="NCBI Taxonomy" id="1513592"/>
    <lineage>
        <taxon>Bacteria</taxon>
        <taxon>Pseudomonadati</taxon>
        <taxon>Pseudomonadota</taxon>
        <taxon>Gammaproteobacteria</taxon>
        <taxon>Alteromonadales</taxon>
        <taxon>Colwelliaceae</taxon>
        <taxon>Colwellia</taxon>
    </lineage>
</organism>
<comment type="caution">
    <text evidence="11">The sequence shown here is derived from an EMBL/GenBank/DDBJ whole genome shotgun (WGS) entry which is preliminary data.</text>
</comment>
<dbReference type="Pfam" id="PF13620">
    <property type="entry name" value="CarboxypepD_reg"/>
    <property type="match status" value="1"/>
</dbReference>
<keyword evidence="7 8" id="KW-0998">Cell outer membrane</keyword>
<proteinExistence type="inferred from homology"/>
<evidence type="ECO:0000256" key="7">
    <source>
        <dbReference type="ARBA" id="ARBA00023237"/>
    </source>
</evidence>
<comment type="similarity">
    <text evidence="8">Belongs to the TonB-dependent receptor family.</text>
</comment>
<dbReference type="Proteomes" id="UP000197068">
    <property type="component" value="Unassembled WGS sequence"/>
</dbReference>
<dbReference type="InterPro" id="IPR037066">
    <property type="entry name" value="Plug_dom_sf"/>
</dbReference>
<sequence length="992" mass="107262">MIKSNFKARRTLAAIAVGTALMISMPSAMADAFNGSLKGVVTNTDNQVTKGAVITLVHKGKGVTRTITTNEKGEYSLRKLPIGEYEMTIVKEGFNTIEKHDLIVKVGGAVIFNGVLLSSDNTDADVERISVIGSRITRVDLDSSTGGITLTAGELDKMPVESGFEAMALLAPGATSNSAFGGASIGGSSSAENGYYLNGINITSIKTGIGSISMPWEAIAQTEIKTGGIDPEFGGALGGIINAISKSGSNDFEFGGYARVDPNATRSQHNNLLQADGSLQDGTTAQDESTFTRFNIWASGAFIEDTLFFYALYEPQKTSYKNGYSSKLNDGETTSDRYFGKLDWFINDNHSIELTTIGFATKGKGTTFNNDGMTGEVGAQSATYTSHSGGDVYGFKYTGILTDDLSIEMVAGRTTDNTYNTVSNTDPLVWSNLTGSWQHVSAESAATVIDSNFTRDQVRFDVNWILGDHDLQFGLDYTNIAVDYAAHPNGVAGREGWWDVTYATGSDFTGLPQGTAYADQRIRTDFTDSNVTSTAFYVQDTWSVTDQLVLNLGVRVSNVSNEMTDGTKYVDVKGQIAPRLQAIYDLTGDGTTKLFATYGRYFQPVSANMNITQGGSRRDVHDYYHIDQLDSNGEIVLLADGSPSTGAHISQRVVQDGSTDVTTIVSSNLESMYNDEITIGFEQELMDGDMVFGMRGIYRDLGRSIEDTDYSAPIAAYFAKKGITDARIPSYVLANPGEPLEMTYDYDGDGTLDTIYLSKEDLALPVASRQYGAVETTLSGVAGDSFHYNASYTWSHSWGNTEGLVRTDNGQADPGWTTSYDYAGLMDHADGNLPNDRRHAFKINGYYDITEELTVGFNASVASGMPINKFSVHPDGVDSCAAGSVWEDCISKYYGQASFYDANGNPAPRGTSGTTDWTTMLDLSLAYNIDVAGGDLQLKATVYNVLDSDTQTSVEQEHAISTNSGLEVNQNWGMTTSRQTARYMSLEVSYRF</sequence>
<gene>
    <name evidence="11" type="primary">oar_2</name>
    <name evidence="11" type="ORF">MTCD1_03475</name>
</gene>
<dbReference type="Pfam" id="PF00593">
    <property type="entry name" value="TonB_dep_Rec_b-barrel"/>
    <property type="match status" value="1"/>
</dbReference>
<reference evidence="11 12" key="1">
    <citation type="submission" date="2017-06" db="EMBL/GenBank/DDBJ databases">
        <title>Whole Genome Sequences of Colwellia marinimaniae MTCD1.</title>
        <authorList>
            <person name="Kusumoto H."/>
            <person name="Inoue M."/>
            <person name="Tanikawa K."/>
            <person name="Maeji H."/>
            <person name="Cameron J.H."/>
            <person name="Bartlett D.H."/>
        </authorList>
    </citation>
    <scope>NUCLEOTIDE SEQUENCE [LARGE SCALE GENOMIC DNA]</scope>
    <source>
        <strain evidence="11 12">MTCD1</strain>
    </source>
</reference>
<evidence type="ECO:0000256" key="2">
    <source>
        <dbReference type="ARBA" id="ARBA00022448"/>
    </source>
</evidence>
<dbReference type="Gene3D" id="2.170.130.10">
    <property type="entry name" value="TonB-dependent receptor, plug domain"/>
    <property type="match status" value="1"/>
</dbReference>
<dbReference type="Gene3D" id="2.40.170.20">
    <property type="entry name" value="TonB-dependent receptor, beta-barrel domain"/>
    <property type="match status" value="1"/>
</dbReference>
<keyword evidence="6 8" id="KW-0472">Membrane</keyword>
<keyword evidence="5" id="KW-0798">TonB box</keyword>
<feature type="domain" description="TonB-dependent receptor-like beta-barrel" evidence="10">
    <location>
        <begin position="372"/>
        <end position="945"/>
    </location>
</feature>
<protein>
    <submittedName>
        <fullName evidence="11">Oar protein</fullName>
    </submittedName>
</protein>
<evidence type="ECO:0000313" key="11">
    <source>
        <dbReference type="EMBL" id="GAW97827.1"/>
    </source>
</evidence>
<accession>A0ABQ0MZM6</accession>
<dbReference type="InterPro" id="IPR036942">
    <property type="entry name" value="Beta-barrel_TonB_sf"/>
</dbReference>
<keyword evidence="12" id="KW-1185">Reference proteome</keyword>